<dbReference type="AlphaFoldDB" id="A0A1T5BPE1"/>
<dbReference type="RefSeq" id="WP_079589602.1">
    <property type="nucleotide sequence ID" value="NZ_FUYN01000003.1"/>
</dbReference>
<reference evidence="2" key="1">
    <citation type="submission" date="2017-02" db="EMBL/GenBank/DDBJ databases">
        <authorList>
            <person name="Varghese N."/>
            <person name="Submissions S."/>
        </authorList>
    </citation>
    <scope>NUCLEOTIDE SEQUENCE [LARGE SCALE GENOMIC DNA]</scope>
    <source>
        <strain evidence="2">ATCC 35199</strain>
    </source>
</reference>
<protein>
    <submittedName>
        <fullName evidence="1">Uncharacterized protein</fullName>
    </submittedName>
</protein>
<organism evidence="1 2">
    <name type="scientific">Acetoanaerobium noterae</name>
    <dbReference type="NCBI Taxonomy" id="745369"/>
    <lineage>
        <taxon>Bacteria</taxon>
        <taxon>Bacillati</taxon>
        <taxon>Bacillota</taxon>
        <taxon>Clostridia</taxon>
        <taxon>Peptostreptococcales</taxon>
        <taxon>Filifactoraceae</taxon>
        <taxon>Acetoanaerobium</taxon>
    </lineage>
</organism>
<dbReference type="EMBL" id="FUYN01000003">
    <property type="protein sequence ID" value="SKB49121.1"/>
    <property type="molecule type" value="Genomic_DNA"/>
</dbReference>
<dbReference type="OrthoDB" id="3035714at2"/>
<name>A0A1T5BPE1_9FIRM</name>
<accession>A0A1T5BPE1</accession>
<evidence type="ECO:0000313" key="1">
    <source>
        <dbReference type="EMBL" id="SKB49121.1"/>
    </source>
</evidence>
<dbReference type="Proteomes" id="UP000243406">
    <property type="component" value="Unassembled WGS sequence"/>
</dbReference>
<keyword evidence="2" id="KW-1185">Reference proteome</keyword>
<proteinExistence type="predicted"/>
<sequence>MTLYSINMTIPMVIISEPSNIIINKMIDLLPSITLITGGLWGVYKYIQEKNRNFYLNILENVYGPLFEELVIMEYMRKHLINAEKDQFEVDKAPFIQLGKTEKTKKDEDLETLIYDLDNKIKEVIKNSNLAYAPKDLVVLLKAYMFLDEIKYMPKFNYEEEKDKIQKAIRRNVIMGYSKYRKKLGLQDISLFYNFCTIKKGNIKFK</sequence>
<evidence type="ECO:0000313" key="2">
    <source>
        <dbReference type="Proteomes" id="UP000243406"/>
    </source>
</evidence>
<gene>
    <name evidence="1" type="ORF">SAMN02745120_1773</name>
</gene>